<evidence type="ECO:0000313" key="3">
    <source>
        <dbReference type="EMBL" id="WED66789.1"/>
    </source>
</evidence>
<dbReference type="RefSeq" id="WP_330928950.1">
    <property type="nucleotide sequence ID" value="NZ_CP119075.1"/>
</dbReference>
<keyword evidence="4" id="KW-1185">Reference proteome</keyword>
<dbReference type="Pfam" id="PF05580">
    <property type="entry name" value="Peptidase_S55"/>
    <property type="match status" value="1"/>
</dbReference>
<dbReference type="InterPro" id="IPR008763">
    <property type="entry name" value="Peptidase_S55"/>
</dbReference>
<accession>A0AAF0CRK8</accession>
<dbReference type="PROSITE" id="PS51494">
    <property type="entry name" value="SPOIVB"/>
    <property type="match status" value="1"/>
</dbReference>
<name>A0AAF0CRK8_9BACT</name>
<organism evidence="3 4">
    <name type="scientific">Synoicihabitans lomoniglobus</name>
    <dbReference type="NCBI Taxonomy" id="2909285"/>
    <lineage>
        <taxon>Bacteria</taxon>
        <taxon>Pseudomonadati</taxon>
        <taxon>Verrucomicrobiota</taxon>
        <taxon>Opitutia</taxon>
        <taxon>Opitutales</taxon>
        <taxon>Opitutaceae</taxon>
        <taxon>Synoicihabitans</taxon>
    </lineage>
</organism>
<dbReference type="EMBL" id="CP119075">
    <property type="protein sequence ID" value="WED66789.1"/>
    <property type="molecule type" value="Genomic_DNA"/>
</dbReference>
<protein>
    <submittedName>
        <fullName evidence="3">SpoIVB peptidase S55 domain-containing protein</fullName>
    </submittedName>
</protein>
<feature type="region of interest" description="Disordered" evidence="1">
    <location>
        <begin position="121"/>
        <end position="152"/>
    </location>
</feature>
<dbReference type="Proteomes" id="UP001218638">
    <property type="component" value="Chromosome"/>
</dbReference>
<evidence type="ECO:0000256" key="1">
    <source>
        <dbReference type="SAM" id="MobiDB-lite"/>
    </source>
</evidence>
<sequence>MVAQPQHAEVLPLSELAAGMEGEVWTVFQGTQPEPFTVKVTGVIANALGPGKSMILCELTDPRVQNMGAVAGMSGSPLYIDGRFAGALSYQVQRFETVRFAGFTPADDLLEVRRIAMDLSTPLPGSGDGTIPAQGPPAKPMTSSRDGLGDRRDGALAPLSPVFAFGGLSPQVTALVSGPLAELGIHTTTLGGATSGGSMDMSTSATLAPGQAVGAALAVGDITLAGTGTVSQVDGNRILAFGHPLLGLGTVEVPMTTAEIVAILPSNLSSFKISNTGPVIGTVRQDRLSAIYGELGAAPPMVPVTVISPQRTLNFATVRHPRLTPAITAAGLSQAVLGSNDAGLSEGFAITTQVNFPGGRKLTTERLFAGPEGFKQSLAALTQSLTTWMQNPVEEVFPDHVTFRVEPLPTNPTASLDNVQFSHRQVAIGKTLKVTLSLRDFQSQPWQEIVKIPMASDWRGRELEILISSGPALDNLSGGQTVYPVSQIRDFDAYLDVLRAQRRPDGLYVAVVTKSSIFLDQTESTLELPGSLARVARSADSARFNQRAAREILWETHILPHRLVPGLVRQPLRVTD</sequence>
<feature type="domain" description="Peptidase S55" evidence="2">
    <location>
        <begin position="1"/>
        <end position="125"/>
    </location>
</feature>
<gene>
    <name evidence="3" type="ORF">PXH66_07995</name>
</gene>
<evidence type="ECO:0000313" key="4">
    <source>
        <dbReference type="Proteomes" id="UP001218638"/>
    </source>
</evidence>
<dbReference type="AlphaFoldDB" id="A0AAF0CRK8"/>
<proteinExistence type="predicted"/>
<evidence type="ECO:0000259" key="2">
    <source>
        <dbReference type="PROSITE" id="PS51494"/>
    </source>
</evidence>
<reference evidence="3" key="1">
    <citation type="submission" date="2023-03" db="EMBL/GenBank/DDBJ databases">
        <title>Lomoglobus Profundus gen. nov., sp. nov., a novel member of the phylum Verrucomicrobia, isolated from deep-marine sediment of South China Sea.</title>
        <authorList>
            <person name="Ahmad T."/>
            <person name="Ishaq S.E."/>
            <person name="Wang F."/>
        </authorList>
    </citation>
    <scope>NUCLEOTIDE SEQUENCE</scope>
    <source>
        <strain evidence="3">LMO-M01</strain>
    </source>
</reference>
<dbReference type="KEGG" id="slom:PXH66_07995"/>